<reference evidence="3" key="1">
    <citation type="submission" date="2013-12" db="EMBL/GenBank/DDBJ databases">
        <authorList>
            <person name="Aslett M."/>
        </authorList>
    </citation>
    <scope>NUCLEOTIDE SEQUENCE [LARGE SCALE GENOMIC DNA]</scope>
    <source>
        <strain evidence="3">Lindley</strain>
    </source>
</reference>
<dbReference type="InterPro" id="IPR029030">
    <property type="entry name" value="Caspase-like_dom_sf"/>
</dbReference>
<accession>A0A183CJY3</accession>
<feature type="compositionally biased region" description="Basic and acidic residues" evidence="1">
    <location>
        <begin position="1"/>
        <end position="39"/>
    </location>
</feature>
<protein>
    <submittedName>
        <fullName evidence="4">CASPASE_P20 domain-containing protein</fullName>
    </submittedName>
</protein>
<evidence type="ECO:0000313" key="3">
    <source>
        <dbReference type="Proteomes" id="UP000050741"/>
    </source>
</evidence>
<dbReference type="Proteomes" id="UP000050741">
    <property type="component" value="Unassembled WGS sequence"/>
</dbReference>
<reference evidence="4" key="3">
    <citation type="submission" date="2016-06" db="UniProtKB">
        <authorList>
            <consortium name="WormBaseParasite"/>
        </authorList>
    </citation>
    <scope>IDENTIFICATION</scope>
</reference>
<dbReference type="Gene3D" id="3.40.50.1460">
    <property type="match status" value="1"/>
</dbReference>
<sequence length="338" mass="38433">MPKKTDKEIARTERERGEHRGREREGHERGEHRGHERAGRATSRQVYPNFSTPKGLCIIFNNYKFKPKPREGTNLDEASLQRLFESFNYNVVVKRDLWAAEVAYYSSASNKLKPMINFNGSNGRSWTKDAIEQSERCNSPVSVGSDKIKWEELDGEDCRREKKKKRQQNSSAAKFARLTVASSAYSHMARRIVYGTDDEPINLHEFKDLINGENAHRLIGKAKLTEKRLAPALRNRPGPSTTINVTTNAGFLKGHCARVSNRGEIPEQGRRLIKKGEREEQFCGQFAETNGAVRDQLGGGWWRSGPGSIWARKKSILARFLHTPVSQKFISPGPKHEF</sequence>
<proteinExistence type="predicted"/>
<dbReference type="InterPro" id="IPR001309">
    <property type="entry name" value="Pept_C14_p20"/>
</dbReference>
<dbReference type="AlphaFoldDB" id="A0A183CJY3"/>
<dbReference type="SUPFAM" id="SSF52129">
    <property type="entry name" value="Caspase-like"/>
    <property type="match status" value="1"/>
</dbReference>
<reference evidence="3" key="2">
    <citation type="submission" date="2014-05" db="EMBL/GenBank/DDBJ databases">
        <title>The genome and life-stage specific transcriptomes of Globodera pallida elucidate key aspects of plant parasitism by a cyst nematode.</title>
        <authorList>
            <person name="Cotton J.A."/>
            <person name="Lilley C.J."/>
            <person name="Jones L.M."/>
            <person name="Kikuchi T."/>
            <person name="Reid A.J."/>
            <person name="Thorpe P."/>
            <person name="Tsai I.J."/>
            <person name="Beasley H."/>
            <person name="Blok V."/>
            <person name="Cock P.J.A."/>
            <person name="Van den Akker S.E."/>
            <person name="Holroyd N."/>
            <person name="Hunt M."/>
            <person name="Mantelin S."/>
            <person name="Naghra H."/>
            <person name="Pain A."/>
            <person name="Palomares-Rius J.E."/>
            <person name="Zarowiecki M."/>
            <person name="Berriman M."/>
            <person name="Jones J.T."/>
            <person name="Urwin P.E."/>
        </authorList>
    </citation>
    <scope>NUCLEOTIDE SEQUENCE [LARGE SCALE GENOMIC DNA]</scope>
    <source>
        <strain evidence="3">Lindley</strain>
    </source>
</reference>
<dbReference type="InterPro" id="IPR011600">
    <property type="entry name" value="Pept_C14_caspase"/>
</dbReference>
<feature type="domain" description="Caspase family p20" evidence="2">
    <location>
        <begin position="53"/>
        <end position="224"/>
    </location>
</feature>
<dbReference type="GO" id="GO:0004197">
    <property type="term" value="F:cysteine-type endopeptidase activity"/>
    <property type="evidence" value="ECO:0007669"/>
    <property type="project" value="InterPro"/>
</dbReference>
<name>A0A183CJY3_GLOPA</name>
<dbReference type="WBParaSite" id="GPLIN_001318900">
    <property type="protein sequence ID" value="GPLIN_001318900"/>
    <property type="gene ID" value="GPLIN_001318900"/>
</dbReference>
<dbReference type="PROSITE" id="PS50208">
    <property type="entry name" value="CASPASE_P20"/>
    <property type="match status" value="1"/>
</dbReference>
<organism evidence="3 4">
    <name type="scientific">Globodera pallida</name>
    <name type="common">Potato cyst nematode worm</name>
    <name type="synonym">Heterodera pallida</name>
    <dbReference type="NCBI Taxonomy" id="36090"/>
    <lineage>
        <taxon>Eukaryota</taxon>
        <taxon>Metazoa</taxon>
        <taxon>Ecdysozoa</taxon>
        <taxon>Nematoda</taxon>
        <taxon>Chromadorea</taxon>
        <taxon>Rhabditida</taxon>
        <taxon>Tylenchina</taxon>
        <taxon>Tylenchomorpha</taxon>
        <taxon>Tylenchoidea</taxon>
        <taxon>Heteroderidae</taxon>
        <taxon>Heteroderinae</taxon>
        <taxon>Globodera</taxon>
    </lineage>
</organism>
<feature type="region of interest" description="Disordered" evidence="1">
    <location>
        <begin position="1"/>
        <end position="47"/>
    </location>
</feature>
<evidence type="ECO:0000259" key="2">
    <source>
        <dbReference type="PROSITE" id="PS50208"/>
    </source>
</evidence>
<keyword evidence="3" id="KW-1185">Reference proteome</keyword>
<evidence type="ECO:0000313" key="4">
    <source>
        <dbReference type="WBParaSite" id="GPLIN_001318900"/>
    </source>
</evidence>
<dbReference type="GO" id="GO:0006508">
    <property type="term" value="P:proteolysis"/>
    <property type="evidence" value="ECO:0007669"/>
    <property type="project" value="InterPro"/>
</dbReference>
<evidence type="ECO:0000256" key="1">
    <source>
        <dbReference type="SAM" id="MobiDB-lite"/>
    </source>
</evidence>
<dbReference type="Pfam" id="PF00656">
    <property type="entry name" value="Peptidase_C14"/>
    <property type="match status" value="1"/>
</dbReference>